<dbReference type="Proteomes" id="UP000002026">
    <property type="component" value="Chromosome"/>
</dbReference>
<evidence type="ECO:0000256" key="6">
    <source>
        <dbReference type="HAMAP-Rule" id="MF_00117"/>
    </source>
</evidence>
<evidence type="ECO:0000313" key="7">
    <source>
        <dbReference type="EMBL" id="ACV23434.1"/>
    </source>
</evidence>
<evidence type="ECO:0000256" key="3">
    <source>
        <dbReference type="ARBA" id="ARBA00023157"/>
    </source>
</evidence>
<keyword evidence="8" id="KW-1185">Reference proteome</keyword>
<dbReference type="RefSeq" id="WP_012799533.1">
    <property type="nucleotide sequence ID" value="NC_013165.1"/>
</dbReference>
<evidence type="ECO:0000313" key="8">
    <source>
        <dbReference type="Proteomes" id="UP000002026"/>
    </source>
</evidence>
<reference evidence="7 8" key="1">
    <citation type="journal article" date="2009" name="Stand. Genomic Sci.">
        <title>Complete genome sequence of Slackia heliotrinireducens type strain (RHS 1).</title>
        <authorList>
            <person name="Pukall R."/>
            <person name="Lapidus A."/>
            <person name="Nolan M."/>
            <person name="Copeland A."/>
            <person name="Glavina Del Rio T."/>
            <person name="Lucas S."/>
            <person name="Chen F."/>
            <person name="Tice H."/>
            <person name="Cheng J.F."/>
            <person name="Chertkov O."/>
            <person name="Bruce D."/>
            <person name="Goodwin L."/>
            <person name="Kuske C."/>
            <person name="Brettin T."/>
            <person name="Detter J.C."/>
            <person name="Han C."/>
            <person name="Pitluck S."/>
            <person name="Pati A."/>
            <person name="Mavrommatis K."/>
            <person name="Ivanova N."/>
            <person name="Ovchinnikova G."/>
            <person name="Chen A."/>
            <person name="Palaniappan K."/>
            <person name="Schneider S."/>
            <person name="Rohde M."/>
            <person name="Chain P."/>
            <person name="D'haeseleer P."/>
            <person name="Goker M."/>
            <person name="Bristow J."/>
            <person name="Eisen J.A."/>
            <person name="Markowitz V."/>
            <person name="Kyrpides N.C."/>
            <person name="Klenk H.P."/>
            <person name="Hugenholtz P."/>
        </authorList>
    </citation>
    <scope>NUCLEOTIDE SEQUENCE [LARGE SCALE GENOMIC DNA]</scope>
    <source>
        <strain evidence="8">ATCC 29202 / DSM 20476 / NCTC 11029 / RHS 1</strain>
    </source>
</reference>
<keyword evidence="5 6" id="KW-0676">Redox-active center</keyword>
<dbReference type="eggNOG" id="COG1281">
    <property type="taxonomic scope" value="Bacteria"/>
</dbReference>
<evidence type="ECO:0000256" key="5">
    <source>
        <dbReference type="ARBA" id="ARBA00023284"/>
    </source>
</evidence>
<dbReference type="EMBL" id="CP001684">
    <property type="protein sequence ID" value="ACV23434.1"/>
    <property type="molecule type" value="Genomic_DNA"/>
</dbReference>
<dbReference type="HOGENOM" id="CLU_054493_1_0_11"/>
<evidence type="ECO:0000256" key="1">
    <source>
        <dbReference type="ARBA" id="ARBA00022490"/>
    </source>
</evidence>
<dbReference type="HAMAP" id="MF_00117">
    <property type="entry name" value="HslO"/>
    <property type="match status" value="1"/>
</dbReference>
<keyword evidence="3 6" id="KW-1015">Disulfide bond</keyword>
<evidence type="ECO:0000256" key="4">
    <source>
        <dbReference type="ARBA" id="ARBA00023186"/>
    </source>
</evidence>
<comment type="PTM">
    <text evidence="6">Under oxidizing conditions two disulfide bonds are formed involving the reactive cysteines. Under reducing conditions zinc is bound to the reactive cysteines and the protein is inactive.</text>
</comment>
<dbReference type="NCBIfam" id="NF001033">
    <property type="entry name" value="PRK00114.1"/>
    <property type="match status" value="1"/>
</dbReference>
<dbReference type="PIRSF" id="PIRSF005261">
    <property type="entry name" value="Heat_shock_Hsp33"/>
    <property type="match status" value="1"/>
</dbReference>
<dbReference type="Gene3D" id="3.55.30.10">
    <property type="entry name" value="Hsp33 domain"/>
    <property type="match status" value="1"/>
</dbReference>
<dbReference type="Gene3D" id="3.90.1280.10">
    <property type="entry name" value="HSP33 redox switch-like"/>
    <property type="match status" value="1"/>
</dbReference>
<name>C7N1Z3_SLAHD</name>
<dbReference type="InterPro" id="IPR000397">
    <property type="entry name" value="Heat_shock_Hsp33"/>
</dbReference>
<dbReference type="SUPFAM" id="SSF64397">
    <property type="entry name" value="Hsp33 domain"/>
    <property type="match status" value="1"/>
</dbReference>
<dbReference type="AlphaFoldDB" id="C7N1Z3"/>
<dbReference type="InterPro" id="IPR016153">
    <property type="entry name" value="Heat_shock_Hsp33_N"/>
</dbReference>
<accession>C7N1Z3</accession>
<dbReference type="CDD" id="cd00498">
    <property type="entry name" value="Hsp33"/>
    <property type="match status" value="1"/>
</dbReference>
<dbReference type="Pfam" id="PF01430">
    <property type="entry name" value="HSP33"/>
    <property type="match status" value="1"/>
</dbReference>
<evidence type="ECO:0000256" key="2">
    <source>
        <dbReference type="ARBA" id="ARBA00022833"/>
    </source>
</evidence>
<dbReference type="KEGG" id="shi:Shel_24260"/>
<gene>
    <name evidence="6" type="primary">hslO</name>
    <name evidence="7" type="ordered locus">Shel_24260</name>
</gene>
<dbReference type="InterPro" id="IPR016154">
    <property type="entry name" value="Heat_shock_Hsp33_C"/>
</dbReference>
<comment type="subcellular location">
    <subcellularLocation>
        <location evidence="6">Cytoplasm</location>
    </subcellularLocation>
</comment>
<sequence length="308" mass="33483">MDNVIDFEHERTAAGDYIVRGVAGDGQIRAFAITARESVQEASTRHHTSPVATAALGRLLMAGQMMGWMFKNPDELITLTLEGDGPLCPVTVTADSTGRAKGYVAHPNVWLDLNSKRKLDVGGAVGSGMLLVVRDQPGIEPYSSRVELVSGEIGDDLVHYFVTSDQVPTTVGLGVLVDRDLSVRQAGGFIIQLMPHYDDELVDRLEQNLAGVSSVTDMLEQGMTPETMLERLLAGLDPIMLETTPASFYCGCNAKRAQRAVLALGASEIKDMIEKNEPAEVYCHFCGDRYEFTPDELSAMLGFDQQLS</sequence>
<keyword evidence="2 6" id="KW-0862">Zinc</keyword>
<dbReference type="SUPFAM" id="SSF118352">
    <property type="entry name" value="HSP33 redox switch-like"/>
    <property type="match status" value="1"/>
</dbReference>
<keyword evidence="1 6" id="KW-0963">Cytoplasm</keyword>
<dbReference type="PANTHER" id="PTHR30111:SF1">
    <property type="entry name" value="33 KDA CHAPERONIN"/>
    <property type="match status" value="1"/>
</dbReference>
<feature type="disulfide bond" description="Redox-active" evidence="6">
    <location>
        <begin position="283"/>
        <end position="286"/>
    </location>
</feature>
<dbReference type="STRING" id="471855.Shel_24260"/>
<protein>
    <recommendedName>
        <fullName evidence="6">33 kDa chaperonin</fullName>
    </recommendedName>
    <alternativeName>
        <fullName evidence="6">Heat shock protein 33 homolog</fullName>
        <shortName evidence="6">HSP33</shortName>
    </alternativeName>
</protein>
<feature type="disulfide bond" description="Redox-active" evidence="6">
    <location>
        <begin position="250"/>
        <end position="252"/>
    </location>
</feature>
<proteinExistence type="inferred from homology"/>
<dbReference type="GO" id="GO:0044183">
    <property type="term" value="F:protein folding chaperone"/>
    <property type="evidence" value="ECO:0007669"/>
    <property type="project" value="TreeGrafter"/>
</dbReference>
<dbReference type="GO" id="GO:0051082">
    <property type="term" value="F:unfolded protein binding"/>
    <property type="evidence" value="ECO:0007669"/>
    <property type="project" value="UniProtKB-UniRule"/>
</dbReference>
<organism evidence="7 8">
    <name type="scientific">Slackia heliotrinireducens (strain ATCC 29202 / DSM 20476 / NCTC 11029 / RHS 1)</name>
    <name type="common">Peptococcus heliotrinreducens</name>
    <dbReference type="NCBI Taxonomy" id="471855"/>
    <lineage>
        <taxon>Bacteria</taxon>
        <taxon>Bacillati</taxon>
        <taxon>Actinomycetota</taxon>
        <taxon>Coriobacteriia</taxon>
        <taxon>Eggerthellales</taxon>
        <taxon>Eggerthellaceae</taxon>
        <taxon>Slackia</taxon>
    </lineage>
</organism>
<dbReference type="PANTHER" id="PTHR30111">
    <property type="entry name" value="33 KDA CHAPERONIN"/>
    <property type="match status" value="1"/>
</dbReference>
<comment type="function">
    <text evidence="6">Redox regulated molecular chaperone. Protects both thermally unfolding and oxidatively damaged proteins from irreversible aggregation. Plays an important role in the bacterial defense system toward oxidative stress.</text>
</comment>
<dbReference type="GO" id="GO:0005737">
    <property type="term" value="C:cytoplasm"/>
    <property type="evidence" value="ECO:0007669"/>
    <property type="project" value="UniProtKB-SubCell"/>
</dbReference>
<dbReference type="GO" id="GO:0042026">
    <property type="term" value="P:protein refolding"/>
    <property type="evidence" value="ECO:0007669"/>
    <property type="project" value="TreeGrafter"/>
</dbReference>
<comment type="similarity">
    <text evidence="6">Belongs to the HSP33 family.</text>
</comment>
<keyword evidence="4 6" id="KW-0143">Chaperone</keyword>